<protein>
    <submittedName>
        <fullName evidence="2">Uncharacterized protein</fullName>
    </submittedName>
</protein>
<accession>I0JL72</accession>
<dbReference type="AlphaFoldDB" id="I0JL72"/>
<dbReference type="HOGENOM" id="CLU_2649418_0_0_9"/>
<dbReference type="EMBL" id="HE717023">
    <property type="protein sequence ID" value="CCG44892.1"/>
    <property type="molecule type" value="Genomic_DNA"/>
</dbReference>
<keyword evidence="1" id="KW-0812">Transmembrane</keyword>
<keyword evidence="1" id="KW-0472">Membrane</keyword>
<feature type="transmembrane region" description="Helical" evidence="1">
    <location>
        <begin position="42"/>
        <end position="64"/>
    </location>
</feature>
<reference evidence="2 3" key="1">
    <citation type="journal article" date="2013" name="Environ. Microbiol.">
        <title>Chloride and organic osmolytes: a hybrid strategy to cope with elevated salinities by the moderately halophilic, chloride-dependent bacterium Halobacillus halophilus.</title>
        <authorList>
            <person name="Saum S.H."/>
            <person name="Pfeiffer F."/>
            <person name="Palm P."/>
            <person name="Rampp M."/>
            <person name="Schuster S.C."/>
            <person name="Muller V."/>
            <person name="Oesterhelt D."/>
        </authorList>
    </citation>
    <scope>NUCLEOTIDE SEQUENCE [LARGE SCALE GENOMIC DNA]</scope>
    <source>
        <strain evidence="3">ATCC 35676 / DSM 2266 / JCM 20832 / KCTC 3685 / LMG 17431 / NBRC 102448 / NCIMB 2269</strain>
    </source>
</reference>
<organism evidence="2 3">
    <name type="scientific">Halobacillus halophilus (strain ATCC 35676 / DSM 2266 / JCM 20832 / KCTC 3685 / LMG 17431 / NBRC 102448 / NCIMB 2269)</name>
    <name type="common">Sporosarcina halophila</name>
    <dbReference type="NCBI Taxonomy" id="866895"/>
    <lineage>
        <taxon>Bacteria</taxon>
        <taxon>Bacillati</taxon>
        <taxon>Bacillota</taxon>
        <taxon>Bacilli</taxon>
        <taxon>Bacillales</taxon>
        <taxon>Bacillaceae</taxon>
        <taxon>Halobacillus</taxon>
    </lineage>
</organism>
<dbReference type="Proteomes" id="UP000007397">
    <property type="component" value="Chromosome"/>
</dbReference>
<dbReference type="KEGG" id="hhd:HBHAL_2546"/>
<name>I0JL72_HALH3</name>
<sequence length="76" mass="8385">MSKIRQLFSGPIFSEKIDRFILIPLALIGVLLARYLKSAGWATGDALGILVLAAILLTIGLRIIGARWKEKKNITH</sequence>
<gene>
    <name evidence="2" type="ordered locus">HBHAL_2546</name>
</gene>
<keyword evidence="3" id="KW-1185">Reference proteome</keyword>
<evidence type="ECO:0000313" key="3">
    <source>
        <dbReference type="Proteomes" id="UP000007397"/>
    </source>
</evidence>
<evidence type="ECO:0000313" key="2">
    <source>
        <dbReference type="EMBL" id="CCG44892.1"/>
    </source>
</evidence>
<proteinExistence type="predicted"/>
<keyword evidence="1" id="KW-1133">Transmembrane helix</keyword>
<evidence type="ECO:0000256" key="1">
    <source>
        <dbReference type="SAM" id="Phobius"/>
    </source>
</evidence>
<feature type="transmembrane region" description="Helical" evidence="1">
    <location>
        <begin position="20"/>
        <end position="36"/>
    </location>
</feature>
<dbReference type="PATRIC" id="fig|866895.3.peg.1561"/>
<dbReference type="RefSeq" id="WP_014642788.1">
    <property type="nucleotide sequence ID" value="NC_017668.1"/>
</dbReference>